<accession>A0ABX1NGS8</accession>
<keyword evidence="2" id="KW-1185">Reference proteome</keyword>
<evidence type="ECO:0000313" key="1">
    <source>
        <dbReference type="EMBL" id="NMF98378.1"/>
    </source>
</evidence>
<dbReference type="Proteomes" id="UP000634522">
    <property type="component" value="Unassembled WGS sequence"/>
</dbReference>
<comment type="caution">
    <text evidence="1">The sequence shown here is derived from an EMBL/GenBank/DDBJ whole genome shotgun (WGS) entry which is preliminary data.</text>
</comment>
<dbReference type="RefSeq" id="WP_169141132.1">
    <property type="nucleotide sequence ID" value="NZ_WTVS01000026.1"/>
</dbReference>
<reference evidence="1 2" key="1">
    <citation type="submission" date="2019-12" db="EMBL/GenBank/DDBJ databases">
        <title>Comparative genomics gives insights into the taxonomy of the Azoarcus-Aromatoleum group and reveals separate origins of nif in the plant-associated Azoarcus and non-plant-associated Aromatoleum sub-groups.</title>
        <authorList>
            <person name="Lafos M."/>
            <person name="Maluk M."/>
            <person name="Batista M."/>
            <person name="Junghare M."/>
            <person name="Carmona M."/>
            <person name="Faoro H."/>
            <person name="Cruz L.M."/>
            <person name="Battistoni F."/>
            <person name="De Souza E."/>
            <person name="Pedrosa F."/>
            <person name="Chen W.-M."/>
            <person name="Poole P.S."/>
            <person name="Dixon R.A."/>
            <person name="James E.K."/>
        </authorList>
    </citation>
    <scope>NUCLEOTIDE SEQUENCE [LARGE SCALE GENOMIC DNA]</scope>
    <source>
        <strain evidence="1 2">T</strain>
    </source>
</reference>
<proteinExistence type="predicted"/>
<sequence>MANMMLAWPNRIDTAAIDGGGWATTMPVTKMQNRILALRARTLDDDPANTWFRAALAIDYPIRVVALAHHNLSVLAKYRVRGASDSAFTSVLYDSGWLYASDGMGPWGPADTWLEWEDDRFWMGGPSGEMIDGYRQTLIHVLPARTNARYWRVDIDDVGNPAGYVEIGRAFFADGWQPLRNLSYGVELAWNSRTTVEEAAGGAEYFDKRQPYRTFRGSLDALGEDEALMGALELQRRMDVWGEVLFLLNPADLAYRRQESFLARLRQLTPLEYPYLNLRRMAVELKEIL</sequence>
<gene>
    <name evidence="1" type="ORF">GPA27_13385</name>
</gene>
<name>A0ABX1NGS8_9RHOO</name>
<evidence type="ECO:0000313" key="2">
    <source>
        <dbReference type="Proteomes" id="UP000634522"/>
    </source>
</evidence>
<organism evidence="1 2">
    <name type="scientific">Aromatoleum toluolicum</name>
    <dbReference type="NCBI Taxonomy" id="90060"/>
    <lineage>
        <taxon>Bacteria</taxon>
        <taxon>Pseudomonadati</taxon>
        <taxon>Pseudomonadota</taxon>
        <taxon>Betaproteobacteria</taxon>
        <taxon>Rhodocyclales</taxon>
        <taxon>Rhodocyclaceae</taxon>
        <taxon>Aromatoleum</taxon>
    </lineage>
</organism>
<dbReference type="EMBL" id="WTVS01000026">
    <property type="protein sequence ID" value="NMF98378.1"/>
    <property type="molecule type" value="Genomic_DNA"/>
</dbReference>
<protein>
    <submittedName>
        <fullName evidence="1">Uncharacterized protein</fullName>
    </submittedName>
</protein>